<dbReference type="InterPro" id="IPR030678">
    <property type="entry name" value="Peptide/Ni-bd"/>
</dbReference>
<evidence type="ECO:0000313" key="5">
    <source>
        <dbReference type="Proteomes" id="UP001525968"/>
    </source>
</evidence>
<dbReference type="InterPro" id="IPR039424">
    <property type="entry name" value="SBP_5"/>
</dbReference>
<dbReference type="RefSeq" id="WP_261502698.1">
    <property type="nucleotide sequence ID" value="NZ_JAODYH010000017.1"/>
</dbReference>
<evidence type="ECO:0000259" key="3">
    <source>
        <dbReference type="Pfam" id="PF00496"/>
    </source>
</evidence>
<evidence type="ECO:0000313" key="4">
    <source>
        <dbReference type="EMBL" id="MCT9813445.1"/>
    </source>
</evidence>
<dbReference type="EMBL" id="JAODYH010000017">
    <property type="protein sequence ID" value="MCT9813445.1"/>
    <property type="molecule type" value="Genomic_DNA"/>
</dbReference>
<keyword evidence="2" id="KW-0732">Signal</keyword>
<dbReference type="PIRSF" id="PIRSF002741">
    <property type="entry name" value="MppA"/>
    <property type="match status" value="1"/>
</dbReference>
<organism evidence="4 5">
    <name type="scientific">Acidovorax bellezanensis</name>
    <dbReference type="NCBI Taxonomy" id="2976702"/>
    <lineage>
        <taxon>Bacteria</taxon>
        <taxon>Pseudomonadati</taxon>
        <taxon>Pseudomonadota</taxon>
        <taxon>Betaproteobacteria</taxon>
        <taxon>Burkholderiales</taxon>
        <taxon>Comamonadaceae</taxon>
        <taxon>Acidovorax</taxon>
    </lineage>
</organism>
<keyword evidence="5" id="KW-1185">Reference proteome</keyword>
<comment type="caution">
    <text evidence="4">The sequence shown here is derived from an EMBL/GenBank/DDBJ whole genome shotgun (WGS) entry which is preliminary data.</text>
</comment>
<protein>
    <submittedName>
        <fullName evidence="4">ABC transporter substrate-binding protein</fullName>
    </submittedName>
</protein>
<proteinExistence type="inferred from homology"/>
<dbReference type="SUPFAM" id="SSF53850">
    <property type="entry name" value="Periplasmic binding protein-like II"/>
    <property type="match status" value="1"/>
</dbReference>
<evidence type="ECO:0000256" key="1">
    <source>
        <dbReference type="ARBA" id="ARBA00005695"/>
    </source>
</evidence>
<evidence type="ECO:0000256" key="2">
    <source>
        <dbReference type="ARBA" id="ARBA00022729"/>
    </source>
</evidence>
<dbReference type="Gene3D" id="3.40.190.10">
    <property type="entry name" value="Periplasmic binding protein-like II"/>
    <property type="match status" value="1"/>
</dbReference>
<sequence length="522" mass="58925">MKPIEMNQMDAMRRRLLMGAGAATALTLGDLLWPEEAMAAQPKRGGSLVYTNTYPNNRMGDARTGRHPQHWLDLNNRSAYNALTWVDENLEVQPELATAWESSDDLKVWDITLREGVLFHDGREMTADDVVSSYKFHQTSTGYAKQIVNVEKVGKKVRMTLDAPNSEFPYVLAEYHLMIMPAADKDKIGLSGIGTGPFKIVNLDPKRRIILERNEKFWRPGFPYLDRLEVVSSPGRMEAALNGFRGGLFDAVIGVDPGLLPDLERTPDLKYNLSNSGDLALMVIPKVEGSPLNDKRVRQALALAIDREKIIRIVYGKKAGWVGNDSHLTPANASFKPLQRIHDIARARALLAEAGHANGIKLPTFYYTATWPEVARVFQVLSESVKEAGITLPIEQRPSDGYRQWRVEDAEKTRKHRFAYTPAGPRNPGVSLYRLRPDNNESGYWRGAGCDEYMALYRASLAEPSADKRRANYVRMQDILRDEVPVISAGGRRNLLIHKPNVQGLRNHSQFWSMRFDEVWKS</sequence>
<accession>A0ABT2PSK1</accession>
<reference evidence="4 5" key="1">
    <citation type="submission" date="2022-09" db="EMBL/GenBank/DDBJ databases">
        <title>Draft genome of isolate Be4.</title>
        <authorList>
            <person name="Sanchez-Castro I."/>
            <person name="Martinez-Rodriguez P."/>
            <person name="Descostes M."/>
            <person name="Merroun M."/>
        </authorList>
    </citation>
    <scope>NUCLEOTIDE SEQUENCE [LARGE SCALE GENOMIC DNA]</scope>
    <source>
        <strain evidence="4 5">Be4</strain>
    </source>
</reference>
<dbReference type="Pfam" id="PF00496">
    <property type="entry name" value="SBP_bac_5"/>
    <property type="match status" value="1"/>
</dbReference>
<feature type="domain" description="Solute-binding protein family 5" evidence="3">
    <location>
        <begin position="91"/>
        <end position="409"/>
    </location>
</feature>
<dbReference type="Gene3D" id="3.10.105.10">
    <property type="entry name" value="Dipeptide-binding Protein, Domain 3"/>
    <property type="match status" value="1"/>
</dbReference>
<dbReference type="Proteomes" id="UP001525968">
    <property type="component" value="Unassembled WGS sequence"/>
</dbReference>
<dbReference type="PANTHER" id="PTHR30290:SF38">
    <property type="entry name" value="D,D-DIPEPTIDE-BINDING PERIPLASMIC PROTEIN DDPA-RELATED"/>
    <property type="match status" value="1"/>
</dbReference>
<gene>
    <name evidence="4" type="ORF">N0K08_22680</name>
</gene>
<comment type="similarity">
    <text evidence="1">Belongs to the bacterial solute-binding protein 5 family.</text>
</comment>
<dbReference type="InterPro" id="IPR000914">
    <property type="entry name" value="SBP_5_dom"/>
</dbReference>
<dbReference type="PANTHER" id="PTHR30290">
    <property type="entry name" value="PERIPLASMIC BINDING COMPONENT OF ABC TRANSPORTER"/>
    <property type="match status" value="1"/>
</dbReference>
<name>A0ABT2PSK1_9BURK</name>